<dbReference type="KEGG" id="shyd:CJD35_19390"/>
<evidence type="ECO:0000259" key="1">
    <source>
        <dbReference type="Pfam" id="PF01047"/>
    </source>
</evidence>
<proteinExistence type="predicted"/>
<accession>A0A249MZQ4</accession>
<dbReference type="GO" id="GO:0003700">
    <property type="term" value="F:DNA-binding transcription factor activity"/>
    <property type="evidence" value="ECO:0007669"/>
    <property type="project" value="InterPro"/>
</dbReference>
<evidence type="ECO:0000313" key="2">
    <source>
        <dbReference type="EMBL" id="ASY46667.1"/>
    </source>
</evidence>
<dbReference type="Proteomes" id="UP000217141">
    <property type="component" value="Plasmid p2"/>
</dbReference>
<sequence length="91" mass="9868">MSNPTHASTYAKAATAEDRAVRRHPGHVVLLARPVDQDGLTQKELSDLVGTMEPTTLSAIASMEQRGIVARVRNAADKRKINIFLTLTVTS</sequence>
<dbReference type="InterPro" id="IPR036388">
    <property type="entry name" value="WH-like_DNA-bd_sf"/>
</dbReference>
<geneLocation type="plasmid" evidence="2 3">
    <name>p2</name>
</geneLocation>
<reference evidence="2 3" key="1">
    <citation type="submission" date="2017-08" db="EMBL/GenBank/DDBJ databases">
        <title>Whole Genome Sequence of Sphingobium hydrophobicum C1: Insights into Adaption to the Electronic-waste Contaminated Sediment.</title>
        <authorList>
            <person name="Song D."/>
            <person name="Chen X."/>
            <person name="Xu M."/>
        </authorList>
    </citation>
    <scope>NUCLEOTIDE SEQUENCE [LARGE SCALE GENOMIC DNA]</scope>
    <source>
        <strain evidence="2 3">C1</strain>
        <plasmid evidence="2 3">p2</plasmid>
    </source>
</reference>
<dbReference type="Pfam" id="PF01047">
    <property type="entry name" value="MarR"/>
    <property type="match status" value="1"/>
</dbReference>
<evidence type="ECO:0000313" key="3">
    <source>
        <dbReference type="Proteomes" id="UP000217141"/>
    </source>
</evidence>
<keyword evidence="2" id="KW-0614">Plasmid</keyword>
<dbReference type="InterPro" id="IPR036390">
    <property type="entry name" value="WH_DNA-bd_sf"/>
</dbReference>
<dbReference type="EMBL" id="CP022748">
    <property type="protein sequence ID" value="ASY46667.1"/>
    <property type="molecule type" value="Genomic_DNA"/>
</dbReference>
<dbReference type="Gene3D" id="1.10.10.10">
    <property type="entry name" value="Winged helix-like DNA-binding domain superfamily/Winged helix DNA-binding domain"/>
    <property type="match status" value="1"/>
</dbReference>
<organism evidence="2 3">
    <name type="scientific">Sphingobium xenophagum</name>
    <dbReference type="NCBI Taxonomy" id="121428"/>
    <lineage>
        <taxon>Bacteria</taxon>
        <taxon>Pseudomonadati</taxon>
        <taxon>Pseudomonadota</taxon>
        <taxon>Alphaproteobacteria</taxon>
        <taxon>Sphingomonadales</taxon>
        <taxon>Sphingomonadaceae</taxon>
        <taxon>Sphingobium</taxon>
    </lineage>
</organism>
<name>A0A249MZQ4_SPHXE</name>
<gene>
    <name evidence="2" type="ORF">CJD35_19390</name>
</gene>
<dbReference type="AlphaFoldDB" id="A0A249MZQ4"/>
<dbReference type="SUPFAM" id="SSF46785">
    <property type="entry name" value="Winged helix' DNA-binding domain"/>
    <property type="match status" value="1"/>
</dbReference>
<feature type="domain" description="HTH marR-type" evidence="1">
    <location>
        <begin position="36"/>
        <end position="81"/>
    </location>
</feature>
<dbReference type="InterPro" id="IPR000835">
    <property type="entry name" value="HTH_MarR-typ"/>
</dbReference>
<protein>
    <recommendedName>
        <fullName evidence="1">HTH marR-type domain-containing protein</fullName>
    </recommendedName>
</protein>